<feature type="region of interest" description="Disordered" evidence="1">
    <location>
        <begin position="209"/>
        <end position="254"/>
    </location>
</feature>
<reference evidence="2" key="1">
    <citation type="submission" date="2023-07" db="EMBL/GenBank/DDBJ databases">
        <authorList>
            <consortium name="AG Swart"/>
            <person name="Singh M."/>
            <person name="Singh A."/>
            <person name="Seah K."/>
            <person name="Emmerich C."/>
        </authorList>
    </citation>
    <scope>NUCLEOTIDE SEQUENCE</scope>
    <source>
        <strain evidence="2">DP1</strain>
    </source>
</reference>
<dbReference type="Proteomes" id="UP001295684">
    <property type="component" value="Unassembled WGS sequence"/>
</dbReference>
<evidence type="ECO:0000256" key="1">
    <source>
        <dbReference type="SAM" id="MobiDB-lite"/>
    </source>
</evidence>
<keyword evidence="3" id="KW-1185">Reference proteome</keyword>
<sequence>MRARAYWSVGRKKSGENGALGTMEEMMRLKEGNIVAELGLIRPGAKRNSKFNNSNVRKAFNAAKRICQINQGVRPQRMIEKSLPVNDIDTLSNQSKNTSKGKMQAKPVLSNMSDMTHSTFRGQKMIQKALNMRESDDMIQQEEHVNDELGKLLDIDEFIKSYRKAKPKKNKNTNVKDIIGDEIRRFKLQQRKAARHNQMRKGWLKKNVRQDEEKEEVEEDTKSKLPCIFKPSDGSNENGSIHTPKITKGTNKGSFTIHKSNKIKVQKNRDGNQSKADLALTARTSSQVITPNVHLTPQKKTFLTKIDTGRNKQSLRSSFDLEKVEEEIKLMNLKVLNKINIRKGSLPSLNAMKKKPKLSQNLDLVEALKKRDPAR</sequence>
<name>A0AAD1UMP5_EUPCR</name>
<evidence type="ECO:0000313" key="2">
    <source>
        <dbReference type="EMBL" id="CAI2368044.1"/>
    </source>
</evidence>
<gene>
    <name evidence="2" type="ORF">ECRASSUSDP1_LOCUS9333</name>
</gene>
<protein>
    <submittedName>
        <fullName evidence="2">Uncharacterized protein</fullName>
    </submittedName>
</protein>
<accession>A0AAD1UMP5</accession>
<comment type="caution">
    <text evidence="2">The sequence shown here is derived from an EMBL/GenBank/DDBJ whole genome shotgun (WGS) entry which is preliminary data.</text>
</comment>
<proteinExistence type="predicted"/>
<dbReference type="AlphaFoldDB" id="A0AAD1UMP5"/>
<evidence type="ECO:0000313" key="3">
    <source>
        <dbReference type="Proteomes" id="UP001295684"/>
    </source>
</evidence>
<dbReference type="EMBL" id="CAMPGE010009171">
    <property type="protein sequence ID" value="CAI2368044.1"/>
    <property type="molecule type" value="Genomic_DNA"/>
</dbReference>
<organism evidence="2 3">
    <name type="scientific">Euplotes crassus</name>
    <dbReference type="NCBI Taxonomy" id="5936"/>
    <lineage>
        <taxon>Eukaryota</taxon>
        <taxon>Sar</taxon>
        <taxon>Alveolata</taxon>
        <taxon>Ciliophora</taxon>
        <taxon>Intramacronucleata</taxon>
        <taxon>Spirotrichea</taxon>
        <taxon>Hypotrichia</taxon>
        <taxon>Euplotida</taxon>
        <taxon>Euplotidae</taxon>
        <taxon>Moneuplotes</taxon>
    </lineage>
</organism>